<dbReference type="Gene3D" id="3.40.30.10">
    <property type="entry name" value="Glutaredoxin"/>
    <property type="match status" value="1"/>
</dbReference>
<evidence type="ECO:0000313" key="3">
    <source>
        <dbReference type="Proteomes" id="UP000276437"/>
    </source>
</evidence>
<sequence>MSEKHVNHLANEKSPYLLQHVHNPIDWYPWGEEAFAKAREEDKPVFFSCGYSTCHWCHVMERESFEDEDVAALLNRYYVAIKVDREERPDVDHIYMSVCQAVTGQGGWPLTIVMTPAKVPFFAGTYLPKHAQWGKPGLLEVLSMLKEQWDQNREKIEEIGVKLVQSIRLQRKMRSDSKEQMSLATLEKAFNQLLNDFDPNYGGFGPAPKFPTPHNLMFLLRYWRRTGDKKAIAMVLKTLDAMSRGGIYDHLGYGFARYSTDNKWLAPHFEKMLYDNALLCYTFVEAYQVTGDPDLAKIAEEIITYVLRDMTNEAGAFYSAEDADSEGVEGKFYVWTREEVIQILGPKLGELFADVYNISHTGNFEHGVSILNLIERDLYDYAVKHKLDISELERQMAQGREKLYYEREKRIHPFKDDKILTAWNGLMVAALAKAGKALQKTEYIVAAKRAVEFLFARLVRSDGRILARFRDGEAAHLGYVDDYAYLLWSIVELYESTFAPQYLEKALELYAEIKRLFWDDEQGGFFFNGADGEPLLIRQKEIYDGAMPSGNSVAALALLKLGRITENNEFFTMAEKMFSCFSREVIYYPRAYTYFLLALDYYLSVPSHIVIAGDPEDKDVQAMLNFVNRMYIPNAVVLFNNPALAEQNRKLLPAITDQPAINGKATAYICENFTCQKPITNFSELEVALKAYLMVSA</sequence>
<gene>
    <name evidence="2" type="ORF">MAMMFC1_02971</name>
</gene>
<evidence type="ECO:0000313" key="2">
    <source>
        <dbReference type="EMBL" id="BBB92286.1"/>
    </source>
</evidence>
<accession>A0A348AMI8</accession>
<dbReference type="SUPFAM" id="SSF48208">
    <property type="entry name" value="Six-hairpin glycosidases"/>
    <property type="match status" value="1"/>
</dbReference>
<name>A0A348AMI8_9FIRM</name>
<dbReference type="OrthoDB" id="9762614at2"/>
<keyword evidence="3" id="KW-1185">Reference proteome</keyword>
<dbReference type="InterPro" id="IPR024705">
    <property type="entry name" value="Ssp411"/>
</dbReference>
<dbReference type="AlphaFoldDB" id="A0A348AMI8"/>
<organism evidence="2 3">
    <name type="scientific">Methylomusa anaerophila</name>
    <dbReference type="NCBI Taxonomy" id="1930071"/>
    <lineage>
        <taxon>Bacteria</taxon>
        <taxon>Bacillati</taxon>
        <taxon>Bacillota</taxon>
        <taxon>Negativicutes</taxon>
        <taxon>Selenomonadales</taxon>
        <taxon>Sporomusaceae</taxon>
        <taxon>Methylomusa</taxon>
    </lineage>
</organism>
<dbReference type="InterPro" id="IPR004879">
    <property type="entry name" value="Ssp411-like_TRX"/>
</dbReference>
<dbReference type="InterPro" id="IPR036249">
    <property type="entry name" value="Thioredoxin-like_sf"/>
</dbReference>
<dbReference type="SUPFAM" id="SSF52833">
    <property type="entry name" value="Thioredoxin-like"/>
    <property type="match status" value="1"/>
</dbReference>
<dbReference type="PANTHER" id="PTHR42899">
    <property type="entry name" value="SPERMATOGENESIS-ASSOCIATED PROTEIN 20"/>
    <property type="match status" value="1"/>
</dbReference>
<dbReference type="Gene3D" id="1.50.10.10">
    <property type="match status" value="1"/>
</dbReference>
<dbReference type="RefSeq" id="WP_126309197.1">
    <property type="nucleotide sequence ID" value="NZ_AP018449.1"/>
</dbReference>
<feature type="domain" description="Spermatogenesis-associated protein 20-like TRX" evidence="1">
    <location>
        <begin position="7"/>
        <end position="167"/>
    </location>
</feature>
<dbReference type="KEGG" id="mana:MAMMFC1_02971"/>
<dbReference type="EMBL" id="AP018449">
    <property type="protein sequence ID" value="BBB92286.1"/>
    <property type="molecule type" value="Genomic_DNA"/>
</dbReference>
<dbReference type="CDD" id="cd02955">
    <property type="entry name" value="SSP411"/>
    <property type="match status" value="1"/>
</dbReference>
<dbReference type="Pfam" id="PF03190">
    <property type="entry name" value="Thioredox_DsbH"/>
    <property type="match status" value="1"/>
</dbReference>
<evidence type="ECO:0000259" key="1">
    <source>
        <dbReference type="Pfam" id="PF03190"/>
    </source>
</evidence>
<dbReference type="GO" id="GO:0047736">
    <property type="term" value="F:cellobiose epimerase activity"/>
    <property type="evidence" value="ECO:0007669"/>
    <property type="project" value="UniProtKB-EC"/>
</dbReference>
<proteinExistence type="predicted"/>
<keyword evidence="2" id="KW-0413">Isomerase</keyword>
<dbReference type="GO" id="GO:0005975">
    <property type="term" value="P:carbohydrate metabolic process"/>
    <property type="evidence" value="ECO:0007669"/>
    <property type="project" value="InterPro"/>
</dbReference>
<protein>
    <submittedName>
        <fullName evidence="2">Cellobiose 2-epimerase</fullName>
        <ecNumber evidence="2">5.1.3.11</ecNumber>
    </submittedName>
</protein>
<dbReference type="Proteomes" id="UP000276437">
    <property type="component" value="Chromosome"/>
</dbReference>
<dbReference type="PIRSF" id="PIRSF006402">
    <property type="entry name" value="UCP006402_thioredoxin"/>
    <property type="match status" value="1"/>
</dbReference>
<dbReference type="EC" id="5.1.3.11" evidence="2"/>
<reference evidence="2 3" key="1">
    <citation type="journal article" date="2018" name="Int. J. Syst. Evol. Microbiol.">
        <title>Methylomusa anaerophila gen. nov., sp. nov., an anaerobic methanol-utilizing bacterium isolated from a microbial fuel cell.</title>
        <authorList>
            <person name="Amano N."/>
            <person name="Yamamuro A."/>
            <person name="Miyahara M."/>
            <person name="Kouzuma A."/>
            <person name="Abe T."/>
            <person name="Watanabe K."/>
        </authorList>
    </citation>
    <scope>NUCLEOTIDE SEQUENCE [LARGE SCALE GENOMIC DNA]</scope>
    <source>
        <strain evidence="2 3">MMFC1</strain>
    </source>
</reference>
<dbReference type="InterPro" id="IPR012341">
    <property type="entry name" value="6hp_glycosidase-like_sf"/>
</dbReference>
<dbReference type="InterPro" id="IPR008928">
    <property type="entry name" value="6-hairpin_glycosidase_sf"/>
</dbReference>
<dbReference type="PANTHER" id="PTHR42899:SF1">
    <property type="entry name" value="SPERMATOGENESIS-ASSOCIATED PROTEIN 20"/>
    <property type="match status" value="1"/>
</dbReference>